<dbReference type="EC" id="5.3.2.-" evidence="3"/>
<reference evidence="6" key="1">
    <citation type="journal article" date="2019" name="Int. J. Syst. Evol. Microbiol.">
        <title>The Global Catalogue of Microorganisms (GCM) 10K type strain sequencing project: providing services to taxonomists for standard genome sequencing and annotation.</title>
        <authorList>
            <consortium name="The Broad Institute Genomics Platform"/>
            <consortium name="The Broad Institute Genome Sequencing Center for Infectious Disease"/>
            <person name="Wu L."/>
            <person name="Ma J."/>
        </authorList>
    </citation>
    <scope>NUCLEOTIDE SEQUENCE [LARGE SCALE GENOMIC DNA]</scope>
    <source>
        <strain evidence="6">CGMCC 4.1434</strain>
    </source>
</reference>
<comment type="caution">
    <text evidence="5">The sequence shown here is derived from an EMBL/GenBank/DDBJ whole genome shotgun (WGS) entry which is preliminary data.</text>
</comment>
<dbReference type="SUPFAM" id="SSF55331">
    <property type="entry name" value="Tautomerase/MIF"/>
    <property type="match status" value="1"/>
</dbReference>
<name>A0ABW0THH7_9BACL</name>
<evidence type="ECO:0000313" key="6">
    <source>
        <dbReference type="Proteomes" id="UP001596109"/>
    </source>
</evidence>
<protein>
    <recommendedName>
        <fullName evidence="3">Tautomerase</fullName>
        <ecNumber evidence="3">5.3.2.-</ecNumber>
    </recommendedName>
</protein>
<dbReference type="EMBL" id="JBHSNO010000005">
    <property type="protein sequence ID" value="MFC5588932.1"/>
    <property type="molecule type" value="Genomic_DNA"/>
</dbReference>
<dbReference type="Proteomes" id="UP001596109">
    <property type="component" value="Unassembled WGS sequence"/>
</dbReference>
<organism evidence="5 6">
    <name type="scientific">Sporosarcina soli</name>
    <dbReference type="NCBI Taxonomy" id="334736"/>
    <lineage>
        <taxon>Bacteria</taxon>
        <taxon>Bacillati</taxon>
        <taxon>Bacillota</taxon>
        <taxon>Bacilli</taxon>
        <taxon>Bacillales</taxon>
        <taxon>Caryophanaceae</taxon>
        <taxon>Sporosarcina</taxon>
    </lineage>
</organism>
<evidence type="ECO:0000313" key="5">
    <source>
        <dbReference type="EMBL" id="MFC5588932.1"/>
    </source>
</evidence>
<evidence type="ECO:0000256" key="2">
    <source>
        <dbReference type="ARBA" id="ARBA00023235"/>
    </source>
</evidence>
<dbReference type="PANTHER" id="PTHR35530">
    <property type="entry name" value="TAUTOMERASE-RELATED"/>
    <property type="match status" value="1"/>
</dbReference>
<evidence type="ECO:0000256" key="1">
    <source>
        <dbReference type="ARBA" id="ARBA00006723"/>
    </source>
</evidence>
<accession>A0ABW0THH7</accession>
<feature type="domain" description="4-oxalocrotonate tautomerase-like" evidence="4">
    <location>
        <begin position="2"/>
        <end position="62"/>
    </location>
</feature>
<dbReference type="NCBIfam" id="TIGR00013">
    <property type="entry name" value="taut"/>
    <property type="match status" value="1"/>
</dbReference>
<gene>
    <name evidence="5" type="ORF">ACFPRA_08535</name>
</gene>
<sequence>MPFVHIKMIEERCTPEKKELMIKEVTDLIAGILEQDIETVRIQIEEMRPEDWGIAGESVKKRTEKALTNSLIP</sequence>
<dbReference type="InterPro" id="IPR018191">
    <property type="entry name" value="4-OT"/>
</dbReference>
<keyword evidence="6" id="KW-1185">Reference proteome</keyword>
<dbReference type="Pfam" id="PF01361">
    <property type="entry name" value="Tautomerase"/>
    <property type="match status" value="1"/>
</dbReference>
<dbReference type="RefSeq" id="WP_381432710.1">
    <property type="nucleotide sequence ID" value="NZ_JBHSNO010000005.1"/>
</dbReference>
<dbReference type="InterPro" id="IPR014347">
    <property type="entry name" value="Tautomerase/MIF_sf"/>
</dbReference>
<evidence type="ECO:0000256" key="3">
    <source>
        <dbReference type="RuleBase" id="RU362032"/>
    </source>
</evidence>
<proteinExistence type="inferred from homology"/>
<dbReference type="InterPro" id="IPR004370">
    <property type="entry name" value="4-OT-like_dom"/>
</dbReference>
<keyword evidence="2 3" id="KW-0413">Isomerase</keyword>
<evidence type="ECO:0000259" key="4">
    <source>
        <dbReference type="Pfam" id="PF01361"/>
    </source>
</evidence>
<dbReference type="Gene3D" id="3.30.429.10">
    <property type="entry name" value="Macrophage Migration Inhibitory Factor"/>
    <property type="match status" value="1"/>
</dbReference>
<dbReference type="PANTHER" id="PTHR35530:SF1">
    <property type="entry name" value="2-HYDROXYMUCONATE TAUTOMERASE"/>
    <property type="match status" value="1"/>
</dbReference>
<comment type="similarity">
    <text evidence="1 3">Belongs to the 4-oxalocrotonate tautomerase family.</text>
</comment>